<keyword evidence="3" id="KW-0805">Transcription regulation</keyword>
<dbReference type="SUPFAM" id="SSF52172">
    <property type="entry name" value="CheY-like"/>
    <property type="match status" value="1"/>
</dbReference>
<feature type="domain" description="Response regulatory" evidence="8">
    <location>
        <begin position="3"/>
        <end position="117"/>
    </location>
</feature>
<evidence type="ECO:0000256" key="6">
    <source>
        <dbReference type="PROSITE-ProRule" id="PRU00169"/>
    </source>
</evidence>
<evidence type="ECO:0000256" key="1">
    <source>
        <dbReference type="ARBA" id="ARBA00022553"/>
    </source>
</evidence>
<dbReference type="Gene3D" id="3.40.50.2300">
    <property type="match status" value="1"/>
</dbReference>
<organism evidence="10">
    <name type="scientific">Ignavibacterium album</name>
    <dbReference type="NCBI Taxonomy" id="591197"/>
    <lineage>
        <taxon>Bacteria</taxon>
        <taxon>Pseudomonadati</taxon>
        <taxon>Ignavibacteriota</taxon>
        <taxon>Ignavibacteria</taxon>
        <taxon>Ignavibacteriales</taxon>
        <taxon>Ignavibacteriaceae</taxon>
        <taxon>Ignavibacterium</taxon>
    </lineage>
</organism>
<evidence type="ECO:0000256" key="3">
    <source>
        <dbReference type="ARBA" id="ARBA00023015"/>
    </source>
</evidence>
<dbReference type="InterPro" id="IPR016032">
    <property type="entry name" value="Sig_transdc_resp-reg_C-effctor"/>
</dbReference>
<dbReference type="SMART" id="SM00448">
    <property type="entry name" value="REC"/>
    <property type="match status" value="1"/>
</dbReference>
<protein>
    <submittedName>
        <fullName evidence="10">Response regulator transcription factor</fullName>
    </submittedName>
</protein>
<proteinExistence type="predicted"/>
<dbReference type="GO" id="GO:0000156">
    <property type="term" value="F:phosphorelay response regulator activity"/>
    <property type="evidence" value="ECO:0007669"/>
    <property type="project" value="TreeGrafter"/>
</dbReference>
<evidence type="ECO:0000259" key="9">
    <source>
        <dbReference type="PROSITE" id="PS51755"/>
    </source>
</evidence>
<name>A0A832DJK2_9BACT</name>
<evidence type="ECO:0000259" key="8">
    <source>
        <dbReference type="PROSITE" id="PS50110"/>
    </source>
</evidence>
<evidence type="ECO:0000256" key="7">
    <source>
        <dbReference type="PROSITE-ProRule" id="PRU01091"/>
    </source>
</evidence>
<feature type="DNA-binding region" description="OmpR/PhoB-type" evidence="7">
    <location>
        <begin position="127"/>
        <end position="226"/>
    </location>
</feature>
<feature type="modified residue" description="4-aspartylphosphate" evidence="6">
    <location>
        <position position="52"/>
    </location>
</feature>
<dbReference type="Gene3D" id="6.10.250.690">
    <property type="match status" value="1"/>
</dbReference>
<dbReference type="FunFam" id="3.40.50.2300:FF:000001">
    <property type="entry name" value="DNA-binding response regulator PhoB"/>
    <property type="match status" value="1"/>
</dbReference>
<dbReference type="InterPro" id="IPR011006">
    <property type="entry name" value="CheY-like_superfamily"/>
</dbReference>
<accession>A0A832DJK2</accession>
<keyword evidence="4 7" id="KW-0238">DNA-binding</keyword>
<sequence>MTKVLLVEDDPAIRLAIAESLVNENYTVDEVSSATEAFKKVTNENYDLILLDLILPDMDGMELCKKLRDEDIRVPIIMVTSRKDEIDKIIGLEIGADDYITKPFIMRELLARMKALLRRVSFDSGKLSKYSFGNISVDFKKFEALKDGKPIKLSATEFRVLHYFIQHEGEVISRDKFLDDVWGYDSFPTTRTVDNFILSLRKKIEDNPAEPKHLITVYKIGYKFIK</sequence>
<dbReference type="GO" id="GO:0032993">
    <property type="term" value="C:protein-DNA complex"/>
    <property type="evidence" value="ECO:0007669"/>
    <property type="project" value="TreeGrafter"/>
</dbReference>
<dbReference type="PROSITE" id="PS50110">
    <property type="entry name" value="RESPONSE_REGULATORY"/>
    <property type="match status" value="1"/>
</dbReference>
<keyword evidence="1 6" id="KW-0597">Phosphoprotein</keyword>
<evidence type="ECO:0000256" key="4">
    <source>
        <dbReference type="ARBA" id="ARBA00023125"/>
    </source>
</evidence>
<evidence type="ECO:0000256" key="2">
    <source>
        <dbReference type="ARBA" id="ARBA00023012"/>
    </source>
</evidence>
<dbReference type="GO" id="GO:0000976">
    <property type="term" value="F:transcription cis-regulatory region binding"/>
    <property type="evidence" value="ECO:0007669"/>
    <property type="project" value="TreeGrafter"/>
</dbReference>
<dbReference type="PROSITE" id="PS51755">
    <property type="entry name" value="OMPR_PHOB"/>
    <property type="match status" value="1"/>
</dbReference>
<dbReference type="PANTHER" id="PTHR48111">
    <property type="entry name" value="REGULATOR OF RPOS"/>
    <property type="match status" value="1"/>
</dbReference>
<dbReference type="InterPro" id="IPR036388">
    <property type="entry name" value="WH-like_DNA-bd_sf"/>
</dbReference>
<evidence type="ECO:0000313" key="10">
    <source>
        <dbReference type="EMBL" id="HGT47249.1"/>
    </source>
</evidence>
<gene>
    <name evidence="10" type="ORF">ENS56_04395</name>
</gene>
<dbReference type="InterPro" id="IPR039420">
    <property type="entry name" value="WalR-like"/>
</dbReference>
<dbReference type="PANTHER" id="PTHR48111:SF21">
    <property type="entry name" value="DNA-BINDING DUAL MASTER TRANSCRIPTIONAL REGULATOR RPAA"/>
    <property type="match status" value="1"/>
</dbReference>
<dbReference type="EMBL" id="DSVI01000005">
    <property type="protein sequence ID" value="HGT47249.1"/>
    <property type="molecule type" value="Genomic_DNA"/>
</dbReference>
<reference evidence="10" key="1">
    <citation type="journal article" date="2020" name="mSystems">
        <title>Genome- and Community-Level Interaction Insights into Carbon Utilization and Element Cycling Functions of Hydrothermarchaeota in Hydrothermal Sediment.</title>
        <authorList>
            <person name="Zhou Z."/>
            <person name="Liu Y."/>
            <person name="Xu W."/>
            <person name="Pan J."/>
            <person name="Luo Z.H."/>
            <person name="Li M."/>
        </authorList>
    </citation>
    <scope>NUCLEOTIDE SEQUENCE [LARGE SCALE GENOMIC DNA]</scope>
    <source>
        <strain evidence="10">SpSt-500</strain>
    </source>
</reference>
<comment type="caution">
    <text evidence="10">The sequence shown here is derived from an EMBL/GenBank/DDBJ whole genome shotgun (WGS) entry which is preliminary data.</text>
</comment>
<dbReference type="AlphaFoldDB" id="A0A832DJK2"/>
<dbReference type="GO" id="GO:0005829">
    <property type="term" value="C:cytosol"/>
    <property type="evidence" value="ECO:0007669"/>
    <property type="project" value="TreeGrafter"/>
</dbReference>
<keyword evidence="5" id="KW-0804">Transcription</keyword>
<dbReference type="InterPro" id="IPR001789">
    <property type="entry name" value="Sig_transdc_resp-reg_receiver"/>
</dbReference>
<dbReference type="SMART" id="SM00862">
    <property type="entry name" value="Trans_reg_C"/>
    <property type="match status" value="1"/>
</dbReference>
<dbReference type="Pfam" id="PF00486">
    <property type="entry name" value="Trans_reg_C"/>
    <property type="match status" value="1"/>
</dbReference>
<dbReference type="CDD" id="cd00383">
    <property type="entry name" value="trans_reg_C"/>
    <property type="match status" value="1"/>
</dbReference>
<dbReference type="Pfam" id="PF00072">
    <property type="entry name" value="Response_reg"/>
    <property type="match status" value="1"/>
</dbReference>
<dbReference type="Gene3D" id="1.10.10.10">
    <property type="entry name" value="Winged helix-like DNA-binding domain superfamily/Winged helix DNA-binding domain"/>
    <property type="match status" value="1"/>
</dbReference>
<dbReference type="GO" id="GO:0006355">
    <property type="term" value="P:regulation of DNA-templated transcription"/>
    <property type="evidence" value="ECO:0007669"/>
    <property type="project" value="InterPro"/>
</dbReference>
<feature type="domain" description="OmpR/PhoB-type" evidence="9">
    <location>
        <begin position="127"/>
        <end position="226"/>
    </location>
</feature>
<evidence type="ECO:0000256" key="5">
    <source>
        <dbReference type="ARBA" id="ARBA00023163"/>
    </source>
</evidence>
<dbReference type="InterPro" id="IPR001867">
    <property type="entry name" value="OmpR/PhoB-type_DNA-bd"/>
</dbReference>
<keyword evidence="2" id="KW-0902">Two-component regulatory system</keyword>
<dbReference type="SUPFAM" id="SSF46894">
    <property type="entry name" value="C-terminal effector domain of the bipartite response regulators"/>
    <property type="match status" value="1"/>
</dbReference>